<dbReference type="SUPFAM" id="SSF49562">
    <property type="entry name" value="C2 domain (Calcium/lipid-binding domain, CaLB)"/>
    <property type="match status" value="1"/>
</dbReference>
<evidence type="ECO:0000313" key="5">
    <source>
        <dbReference type="Proteomes" id="UP000652761"/>
    </source>
</evidence>
<keyword evidence="1" id="KW-0479">Metal-binding</keyword>
<gene>
    <name evidence="4" type="ORF">Taro_040884</name>
</gene>
<dbReference type="EMBL" id="NMUH01004016">
    <property type="protein sequence ID" value="MQM08037.1"/>
    <property type="molecule type" value="Genomic_DNA"/>
</dbReference>
<dbReference type="GO" id="GO:0016020">
    <property type="term" value="C:membrane"/>
    <property type="evidence" value="ECO:0007669"/>
    <property type="project" value="TreeGrafter"/>
</dbReference>
<accession>A0A843WK48</accession>
<comment type="caution">
    <text evidence="4">The sequence shown here is derived from an EMBL/GenBank/DDBJ whole genome shotgun (WGS) entry which is preliminary data.</text>
</comment>
<dbReference type="OrthoDB" id="67700at2759"/>
<dbReference type="PANTHER" id="PTHR45911:SF4">
    <property type="entry name" value="MULTIPLE C2 AND TRANSMEMBRANE DOMAIN-CONTAINING PROTEIN"/>
    <property type="match status" value="1"/>
</dbReference>
<evidence type="ECO:0000256" key="1">
    <source>
        <dbReference type="ARBA" id="ARBA00022723"/>
    </source>
</evidence>
<dbReference type="AlphaFoldDB" id="A0A843WK48"/>
<reference evidence="4" key="1">
    <citation type="submission" date="2017-07" db="EMBL/GenBank/DDBJ databases">
        <title>Taro Niue Genome Assembly and Annotation.</title>
        <authorList>
            <person name="Atibalentja N."/>
            <person name="Keating K."/>
            <person name="Fields C.J."/>
        </authorList>
    </citation>
    <scope>NUCLEOTIDE SEQUENCE</scope>
    <source>
        <strain evidence="4">Niue_2</strain>
        <tissue evidence="4">Leaf</tissue>
    </source>
</reference>
<keyword evidence="2" id="KW-0106">Calcium</keyword>
<dbReference type="Proteomes" id="UP000652761">
    <property type="component" value="Unassembled WGS sequence"/>
</dbReference>
<dbReference type="PANTHER" id="PTHR45911">
    <property type="entry name" value="C2 DOMAIN-CONTAINING PROTEIN"/>
    <property type="match status" value="1"/>
</dbReference>
<organism evidence="4 5">
    <name type="scientific">Colocasia esculenta</name>
    <name type="common">Wild taro</name>
    <name type="synonym">Arum esculentum</name>
    <dbReference type="NCBI Taxonomy" id="4460"/>
    <lineage>
        <taxon>Eukaryota</taxon>
        <taxon>Viridiplantae</taxon>
        <taxon>Streptophyta</taxon>
        <taxon>Embryophyta</taxon>
        <taxon>Tracheophyta</taxon>
        <taxon>Spermatophyta</taxon>
        <taxon>Magnoliopsida</taxon>
        <taxon>Liliopsida</taxon>
        <taxon>Araceae</taxon>
        <taxon>Aroideae</taxon>
        <taxon>Colocasieae</taxon>
        <taxon>Colocasia</taxon>
    </lineage>
</organism>
<proteinExistence type="predicted"/>
<dbReference type="InterPro" id="IPR035892">
    <property type="entry name" value="C2_domain_sf"/>
</dbReference>
<protein>
    <recommendedName>
        <fullName evidence="3">C2 domain-containing protein</fullName>
    </recommendedName>
</protein>
<evidence type="ECO:0000256" key="2">
    <source>
        <dbReference type="ARBA" id="ARBA00022837"/>
    </source>
</evidence>
<dbReference type="PRINTS" id="PR00360">
    <property type="entry name" value="C2DOMAIN"/>
</dbReference>
<dbReference type="FunFam" id="2.60.40.150:FF:000100">
    <property type="entry name" value="Extended synaptotagmin-2"/>
    <property type="match status" value="1"/>
</dbReference>
<dbReference type="CDD" id="cd00030">
    <property type="entry name" value="C2"/>
    <property type="match status" value="1"/>
</dbReference>
<dbReference type="Pfam" id="PF00168">
    <property type="entry name" value="C2"/>
    <property type="match status" value="1"/>
</dbReference>
<evidence type="ECO:0000313" key="4">
    <source>
        <dbReference type="EMBL" id="MQM08037.1"/>
    </source>
</evidence>
<dbReference type="InterPro" id="IPR000008">
    <property type="entry name" value="C2_dom"/>
</dbReference>
<name>A0A843WK48_COLES</name>
<evidence type="ECO:0000259" key="3">
    <source>
        <dbReference type="PROSITE" id="PS50004"/>
    </source>
</evidence>
<feature type="domain" description="C2" evidence="3">
    <location>
        <begin position="54"/>
        <end position="181"/>
    </location>
</feature>
<dbReference type="Gene3D" id="2.60.40.150">
    <property type="entry name" value="C2 domain"/>
    <property type="match status" value="1"/>
</dbReference>
<dbReference type="GO" id="GO:0005509">
    <property type="term" value="F:calcium ion binding"/>
    <property type="evidence" value="ECO:0007669"/>
    <property type="project" value="TreeGrafter"/>
</dbReference>
<sequence length="260" mass="28858">MEEHMHNPWTPVHLELLYCPFGSENGFSNPFSSGKFSMTSLEKALKSEVNGNEDTGSDGISTHRKRDVIVRGVLSVTVQSAEDLPAMDLMGNADPYVVVQMRKTGTKNKTRVVNDSLNPAWNQTFDFVVEDGLHDMLVLEVYDHDTFGKGTRLGGKVPRHGSGAGPPYWGPKRHPKAAPWGGLDPMRSVPSLCKLKLPFQGLGPLKPCKGAAGLHGKMYYNIDEGHHGRGANRQFPLRGLKVWKIYCCLLIMKLLYGEKW</sequence>
<keyword evidence="5" id="KW-1185">Reference proteome</keyword>
<dbReference type="PROSITE" id="PS50004">
    <property type="entry name" value="C2"/>
    <property type="match status" value="1"/>
</dbReference>
<dbReference type="SMART" id="SM00239">
    <property type="entry name" value="C2"/>
    <property type="match status" value="1"/>
</dbReference>